<accession>A0AAP0QCL0</accession>
<protein>
    <submittedName>
        <fullName evidence="1">Uncharacterized protein</fullName>
    </submittedName>
</protein>
<evidence type="ECO:0000313" key="1">
    <source>
        <dbReference type="EMBL" id="KAK9175026.1"/>
    </source>
</evidence>
<keyword evidence="2" id="KW-1185">Reference proteome</keyword>
<dbReference type="EMBL" id="JBCGBO010000025">
    <property type="protein sequence ID" value="KAK9175026.1"/>
    <property type="molecule type" value="Genomic_DNA"/>
</dbReference>
<organism evidence="1 2">
    <name type="scientific">Citrus x changshan-huyou</name>
    <dbReference type="NCBI Taxonomy" id="2935761"/>
    <lineage>
        <taxon>Eukaryota</taxon>
        <taxon>Viridiplantae</taxon>
        <taxon>Streptophyta</taxon>
        <taxon>Embryophyta</taxon>
        <taxon>Tracheophyta</taxon>
        <taxon>Spermatophyta</taxon>
        <taxon>Magnoliopsida</taxon>
        <taxon>eudicotyledons</taxon>
        <taxon>Gunneridae</taxon>
        <taxon>Pentapetalae</taxon>
        <taxon>rosids</taxon>
        <taxon>malvids</taxon>
        <taxon>Sapindales</taxon>
        <taxon>Rutaceae</taxon>
        <taxon>Aurantioideae</taxon>
        <taxon>Citrus</taxon>
    </lineage>
</organism>
<gene>
    <name evidence="1" type="ORF">WN944_027030</name>
</gene>
<evidence type="ECO:0000313" key="2">
    <source>
        <dbReference type="Proteomes" id="UP001428341"/>
    </source>
</evidence>
<comment type="caution">
    <text evidence="1">The sequence shown here is derived from an EMBL/GenBank/DDBJ whole genome shotgun (WGS) entry which is preliminary data.</text>
</comment>
<sequence length="263" mass="28924">MKCCMRRGSKLSAPSFGNLGTKQNVSAPYALGFRNFIHSTGRRDDEMGRSSRPMDFVRGIIVEDGKRFMGSSHFPGYSVEQIADCLLKADVASSVENDLCILGTSRIEDKLQGVPEAIKPWALTGGKQETVVSTGNLSPNKEDDISTNDVSMIQVAGVGIGISVQEALELSAVDGLHDIVQLFKECMKKELGLALKGKNQKNVVEDLEAWNEKVVLEMKTAIGTHRGRGVLWLHSWKRKRMCREDLQWDGDPLLPSLAICHPA</sequence>
<reference evidence="1 2" key="1">
    <citation type="submission" date="2024-05" db="EMBL/GenBank/DDBJ databases">
        <title>Haplotype-resolved chromosome-level genome assembly of Huyou (Citrus changshanensis).</title>
        <authorList>
            <person name="Miao C."/>
            <person name="Chen W."/>
            <person name="Wu Y."/>
            <person name="Wang L."/>
            <person name="Zhao S."/>
            <person name="Grierson D."/>
            <person name="Xu C."/>
            <person name="Chen K."/>
        </authorList>
    </citation>
    <scope>NUCLEOTIDE SEQUENCE [LARGE SCALE GENOMIC DNA]</scope>
    <source>
        <strain evidence="1">01-14</strain>
        <tissue evidence="1">Leaf</tissue>
    </source>
</reference>
<name>A0AAP0QCL0_9ROSI</name>
<proteinExistence type="predicted"/>
<dbReference type="AlphaFoldDB" id="A0AAP0QCL0"/>
<dbReference type="Proteomes" id="UP001428341">
    <property type="component" value="Unassembled WGS sequence"/>
</dbReference>